<proteinExistence type="predicted"/>
<accession>A0A3E0W0M1</accession>
<dbReference type="EMBL" id="NBXB01000020">
    <property type="protein sequence ID" value="RFA15530.1"/>
    <property type="molecule type" value="Genomic_DNA"/>
</dbReference>
<dbReference type="OrthoDB" id="3373298at2"/>
<feature type="region of interest" description="Disordered" evidence="1">
    <location>
        <begin position="82"/>
        <end position="168"/>
    </location>
</feature>
<name>A0A3E0W0M1_9MICO</name>
<sequence>MNAQAAIASFGWVEATGPADADVLLICGSPGPDLQELIDAVWEQIPSPRYRVRVDTEQSLDEAFHTIRVALQDETLQHADARTRRLRLDDNRGPLPADTPTGHTETSDDAGAGSDTSPSESSSMADTDMAMDMSSDGDMGMGMDMGMDMDMSGPAGIPLAGGGEDRDGLEMDVTHLSLGPLLPGWPADLVLHCTLHGDVIADARAERLLGTGHSEQLPECAVLLDDAARLLTVAGWEPAAHELAGLRNSLLKSANTHATSRLRRVTAQVRRSRTLRWSLKNITTVGGTTVLDRLLEWLDTALAILSNPAAAPWGHRSGSVPAPTPADIRLAVLGQEIAATRLIVAALGTQSTYVIPGGAHE</sequence>
<comment type="caution">
    <text evidence="2">The sequence shown here is derived from an EMBL/GenBank/DDBJ whole genome shotgun (WGS) entry which is preliminary data.</text>
</comment>
<evidence type="ECO:0000256" key="1">
    <source>
        <dbReference type="SAM" id="MobiDB-lite"/>
    </source>
</evidence>
<evidence type="ECO:0000313" key="2">
    <source>
        <dbReference type="EMBL" id="RFA15530.1"/>
    </source>
</evidence>
<protein>
    <submittedName>
        <fullName evidence="2">Uncharacterized protein</fullName>
    </submittedName>
</protein>
<dbReference type="SUPFAM" id="SSF56770">
    <property type="entry name" value="HydA/Nqo6-like"/>
    <property type="match status" value="1"/>
</dbReference>
<gene>
    <name evidence="2" type="ORF">B7R22_06805</name>
</gene>
<organism evidence="2 3">
    <name type="scientific">Subtercola boreus</name>
    <dbReference type="NCBI Taxonomy" id="120213"/>
    <lineage>
        <taxon>Bacteria</taxon>
        <taxon>Bacillati</taxon>
        <taxon>Actinomycetota</taxon>
        <taxon>Actinomycetes</taxon>
        <taxon>Micrococcales</taxon>
        <taxon>Microbacteriaceae</taxon>
        <taxon>Subtercola</taxon>
    </lineage>
</organism>
<dbReference type="RefSeq" id="WP_116411031.1">
    <property type="nucleotide sequence ID" value="NZ_NBXB01000020.1"/>
</dbReference>
<dbReference type="Proteomes" id="UP000256541">
    <property type="component" value="Unassembled WGS sequence"/>
</dbReference>
<evidence type="ECO:0000313" key="3">
    <source>
        <dbReference type="Proteomes" id="UP000256541"/>
    </source>
</evidence>
<feature type="compositionally biased region" description="Low complexity" evidence="1">
    <location>
        <begin position="121"/>
        <end position="153"/>
    </location>
</feature>
<dbReference type="AlphaFoldDB" id="A0A3E0W0M1"/>
<reference evidence="2 3" key="1">
    <citation type="submission" date="2017-04" db="EMBL/GenBank/DDBJ databases">
        <title>Comparative genome analysis of Subtercola boreus.</title>
        <authorList>
            <person name="Cho Y.-J."/>
            <person name="Cho A."/>
            <person name="Kim O.-S."/>
            <person name="Lee J.-I."/>
        </authorList>
    </citation>
    <scope>NUCLEOTIDE SEQUENCE [LARGE SCALE GENOMIC DNA]</scope>
    <source>
        <strain evidence="2 3">P27479</strain>
    </source>
</reference>
<feature type="compositionally biased region" description="Basic and acidic residues" evidence="1">
    <location>
        <begin position="82"/>
        <end position="92"/>
    </location>
</feature>